<reference evidence="2 3" key="1">
    <citation type="journal article" date="2023" name="Genes (Basel)">
        <title>Chromosome-Level Genome Assembly and Circadian Gene Repertoire of the Patagonia Blennie Eleginops maclovinus-The Closest Ancestral Proxy of Antarctic Cryonotothenioids.</title>
        <authorList>
            <person name="Cheng C.C."/>
            <person name="Rivera-Colon A.G."/>
            <person name="Minhas B.F."/>
            <person name="Wilson L."/>
            <person name="Rayamajhi N."/>
            <person name="Vargas-Chacoff L."/>
            <person name="Catchen J.M."/>
        </authorList>
    </citation>
    <scope>NUCLEOTIDE SEQUENCE [LARGE SCALE GENOMIC DNA]</scope>
    <source>
        <strain evidence="2">JMC-PN-2008</strain>
    </source>
</reference>
<name>A0AAN8APQ2_ELEMC</name>
<feature type="compositionally biased region" description="Basic residues" evidence="1">
    <location>
        <begin position="11"/>
        <end position="21"/>
    </location>
</feature>
<reference evidence="2 3" key="2">
    <citation type="journal article" date="2023" name="Mol. Biol. Evol.">
        <title>Genomics of Secondarily Temperate Adaptation in the Only Non-Antarctic Icefish.</title>
        <authorList>
            <person name="Rivera-Colon A.G."/>
            <person name="Rayamajhi N."/>
            <person name="Minhas B.F."/>
            <person name="Madrigal G."/>
            <person name="Bilyk K.T."/>
            <person name="Yoon V."/>
            <person name="Hune M."/>
            <person name="Gregory S."/>
            <person name="Cheng C.H.C."/>
            <person name="Catchen J.M."/>
        </authorList>
    </citation>
    <scope>NUCLEOTIDE SEQUENCE [LARGE SCALE GENOMIC DNA]</scope>
    <source>
        <strain evidence="2">JMC-PN-2008</strain>
    </source>
</reference>
<dbReference type="Proteomes" id="UP001346869">
    <property type="component" value="Unassembled WGS sequence"/>
</dbReference>
<dbReference type="EMBL" id="JAUZQC010000008">
    <property type="protein sequence ID" value="KAK5867748.1"/>
    <property type="molecule type" value="Genomic_DNA"/>
</dbReference>
<evidence type="ECO:0000313" key="2">
    <source>
        <dbReference type="EMBL" id="KAK5867748.1"/>
    </source>
</evidence>
<proteinExistence type="predicted"/>
<sequence>MEEVRGAEGKVRKKRKRRWPGKSRGSAQRWGLPPFLELPAEGWRAYRNGGKGEISRRPHDLFRPGGTCASQTLMAAITLPTHMCLTLRKERPICGKREN</sequence>
<accession>A0AAN8APQ2</accession>
<keyword evidence="3" id="KW-1185">Reference proteome</keyword>
<gene>
    <name evidence="2" type="ORF">PBY51_012212</name>
</gene>
<dbReference type="AlphaFoldDB" id="A0AAN8APQ2"/>
<evidence type="ECO:0000256" key="1">
    <source>
        <dbReference type="SAM" id="MobiDB-lite"/>
    </source>
</evidence>
<protein>
    <submittedName>
        <fullName evidence="2">Uncharacterized protein</fullName>
    </submittedName>
</protein>
<comment type="caution">
    <text evidence="2">The sequence shown here is derived from an EMBL/GenBank/DDBJ whole genome shotgun (WGS) entry which is preliminary data.</text>
</comment>
<feature type="compositionally biased region" description="Basic and acidic residues" evidence="1">
    <location>
        <begin position="1"/>
        <end position="10"/>
    </location>
</feature>
<evidence type="ECO:0000313" key="3">
    <source>
        <dbReference type="Proteomes" id="UP001346869"/>
    </source>
</evidence>
<feature type="region of interest" description="Disordered" evidence="1">
    <location>
        <begin position="1"/>
        <end position="31"/>
    </location>
</feature>
<organism evidence="2 3">
    <name type="scientific">Eleginops maclovinus</name>
    <name type="common">Patagonian blennie</name>
    <name type="synonym">Eleginus maclovinus</name>
    <dbReference type="NCBI Taxonomy" id="56733"/>
    <lineage>
        <taxon>Eukaryota</taxon>
        <taxon>Metazoa</taxon>
        <taxon>Chordata</taxon>
        <taxon>Craniata</taxon>
        <taxon>Vertebrata</taxon>
        <taxon>Euteleostomi</taxon>
        <taxon>Actinopterygii</taxon>
        <taxon>Neopterygii</taxon>
        <taxon>Teleostei</taxon>
        <taxon>Neoteleostei</taxon>
        <taxon>Acanthomorphata</taxon>
        <taxon>Eupercaria</taxon>
        <taxon>Perciformes</taxon>
        <taxon>Notothenioidei</taxon>
        <taxon>Eleginopidae</taxon>
        <taxon>Eleginops</taxon>
    </lineage>
</organism>